<proteinExistence type="predicted"/>
<dbReference type="InterPro" id="IPR012902">
    <property type="entry name" value="N_methyl_site"/>
</dbReference>
<dbReference type="Pfam" id="PF07963">
    <property type="entry name" value="N_methyl"/>
    <property type="match status" value="1"/>
</dbReference>
<dbReference type="Proteomes" id="UP001162793">
    <property type="component" value="Unassembled WGS sequence"/>
</dbReference>
<dbReference type="InterPro" id="IPR045584">
    <property type="entry name" value="Pilin-like"/>
</dbReference>
<evidence type="ECO:0000313" key="3">
    <source>
        <dbReference type="Proteomes" id="UP001162793"/>
    </source>
</evidence>
<dbReference type="Pfam" id="PF16732">
    <property type="entry name" value="ComP_DUS"/>
    <property type="match status" value="1"/>
</dbReference>
<dbReference type="RefSeq" id="WP_253536591.1">
    <property type="nucleotide sequence ID" value="NZ_JAMYWC010000003.1"/>
</dbReference>
<keyword evidence="3" id="KW-1185">Reference proteome</keyword>
<dbReference type="SUPFAM" id="SSF54523">
    <property type="entry name" value="Pili subunits"/>
    <property type="match status" value="1"/>
</dbReference>
<dbReference type="PROSITE" id="PS00409">
    <property type="entry name" value="PROKAR_NTER_METHYL"/>
    <property type="match status" value="1"/>
</dbReference>
<dbReference type="NCBIfam" id="TIGR02532">
    <property type="entry name" value="IV_pilin_GFxxxE"/>
    <property type="match status" value="1"/>
</dbReference>
<dbReference type="InterPro" id="IPR031982">
    <property type="entry name" value="PilE-like"/>
</dbReference>
<dbReference type="Gene3D" id="3.30.700.10">
    <property type="entry name" value="Glycoprotein, Type 4 Pilin"/>
    <property type="match status" value="1"/>
</dbReference>
<keyword evidence="1" id="KW-0812">Transmembrane</keyword>
<accession>A0AA42BI47</accession>
<dbReference type="EMBL" id="JAMYWC010000003">
    <property type="protein sequence ID" value="MCP1172678.1"/>
    <property type="molecule type" value="Genomic_DNA"/>
</dbReference>
<organism evidence="2 3">
    <name type="scientific">Ralstonia chuxiongensis</name>
    <dbReference type="NCBI Taxonomy" id="2957504"/>
    <lineage>
        <taxon>Bacteria</taxon>
        <taxon>Pseudomonadati</taxon>
        <taxon>Pseudomonadota</taxon>
        <taxon>Betaproteobacteria</taxon>
        <taxon>Burkholderiales</taxon>
        <taxon>Burkholderiaceae</taxon>
        <taxon>Ralstonia</taxon>
    </lineage>
</organism>
<reference evidence="3" key="1">
    <citation type="journal article" date="2023" name="Front. Microbiol.">
        <title>Ralstonia chuxiongensis sp. nov., Ralstonia mojiangensis sp. nov., and Ralstonia soli sp. nov., isolated from tobacco fields, are three novel species in the family Burkholderiaceae.</title>
        <authorList>
            <person name="Lu C.H."/>
            <person name="Zhang Y.Y."/>
            <person name="Jiang N."/>
            <person name="Chen W."/>
            <person name="Shao X."/>
            <person name="Zhao Z.M."/>
            <person name="Lu W.L."/>
            <person name="Hu X."/>
            <person name="Xi Y.X."/>
            <person name="Zou S.Y."/>
            <person name="Wei Q.J."/>
            <person name="Lin Z.L."/>
            <person name="Gong L."/>
            <person name="Gai X.T."/>
            <person name="Zhang L.Q."/>
            <person name="Li J.Y."/>
            <person name="Jin Y."/>
            <person name="Xia Z.Y."/>
        </authorList>
    </citation>
    <scope>NUCLEOTIDE SEQUENCE [LARGE SCALE GENOMIC DNA]</scope>
    <source>
        <strain evidence="3">21YRMH01-3</strain>
    </source>
</reference>
<dbReference type="AlphaFoldDB" id="A0AA42BI47"/>
<dbReference type="PANTHER" id="PTHR30093:SF47">
    <property type="entry name" value="TYPE IV PILUS NON-CORE MINOR PILIN PILE"/>
    <property type="match status" value="1"/>
</dbReference>
<evidence type="ECO:0000256" key="1">
    <source>
        <dbReference type="SAM" id="Phobius"/>
    </source>
</evidence>
<dbReference type="GO" id="GO:0043683">
    <property type="term" value="P:type IV pilus assembly"/>
    <property type="evidence" value="ECO:0007669"/>
    <property type="project" value="InterPro"/>
</dbReference>
<evidence type="ECO:0000313" key="2">
    <source>
        <dbReference type="EMBL" id="MCP1172678.1"/>
    </source>
</evidence>
<keyword evidence="1" id="KW-1133">Transmembrane helix</keyword>
<gene>
    <name evidence="2" type="ORF">NKG59_09930</name>
</gene>
<comment type="caution">
    <text evidence="2">The sequence shown here is derived from an EMBL/GenBank/DDBJ whole genome shotgun (WGS) entry which is preliminary data.</text>
</comment>
<sequence length="161" mass="17498">MSALHPPLPRQHGFTLVELMITIAIVAILSAVAYPSYTQYLQKGRRAEAKASLMENMQLFERHYAQVNTYAVNATTLNQVWQGYKQYSGDTAPSASFTPSYRIAAGACPAYGTPDQCVELQAIPNKGDPTCGTLVYRSTGEKANIITGTTAYVIPPTSGCW</sequence>
<feature type="transmembrane region" description="Helical" evidence="1">
    <location>
        <begin position="12"/>
        <end position="37"/>
    </location>
</feature>
<dbReference type="PANTHER" id="PTHR30093">
    <property type="entry name" value="GENERAL SECRETION PATHWAY PROTEIN G"/>
    <property type="match status" value="1"/>
</dbReference>
<keyword evidence="1" id="KW-0472">Membrane</keyword>
<protein>
    <submittedName>
        <fullName evidence="2">Type IV pilin protein</fullName>
    </submittedName>
</protein>
<name>A0AA42BI47_9RALS</name>